<dbReference type="PANTHER" id="PTHR22912">
    <property type="entry name" value="DISULFIDE OXIDOREDUCTASE"/>
    <property type="match status" value="1"/>
</dbReference>
<evidence type="ECO:0000256" key="8">
    <source>
        <dbReference type="PIRSR" id="PIRSR000350-4"/>
    </source>
</evidence>
<evidence type="ECO:0000313" key="12">
    <source>
        <dbReference type="Proteomes" id="UP000092164"/>
    </source>
</evidence>
<feature type="domain" description="Pyridine nucleotide-disulphide oxidoreductase dimerisation" evidence="9">
    <location>
        <begin position="340"/>
        <end position="447"/>
    </location>
</feature>
<dbReference type="RefSeq" id="WP_068486088.1">
    <property type="nucleotide sequence ID" value="NZ_CP018760.1"/>
</dbReference>
<proteinExistence type="inferred from homology"/>
<dbReference type="KEGG" id="mart:BTR34_12960"/>
<dbReference type="Pfam" id="PF07992">
    <property type="entry name" value="Pyr_redox_2"/>
    <property type="match status" value="1"/>
</dbReference>
<dbReference type="STRING" id="1836467.BTR34_12960"/>
<organism evidence="11 12">
    <name type="scientific">Maribacter hydrothermalis</name>
    <dbReference type="NCBI Taxonomy" id="1836467"/>
    <lineage>
        <taxon>Bacteria</taxon>
        <taxon>Pseudomonadati</taxon>
        <taxon>Bacteroidota</taxon>
        <taxon>Flavobacteriia</taxon>
        <taxon>Flavobacteriales</taxon>
        <taxon>Flavobacteriaceae</taxon>
        <taxon>Maribacter</taxon>
    </lineage>
</organism>
<dbReference type="GO" id="GO:0050660">
    <property type="term" value="F:flavin adenine dinucleotide binding"/>
    <property type="evidence" value="ECO:0007669"/>
    <property type="project" value="TreeGrafter"/>
</dbReference>
<feature type="binding site" evidence="7">
    <location>
        <position position="304"/>
    </location>
    <ligand>
        <name>FAD</name>
        <dbReference type="ChEBI" id="CHEBI:57692"/>
    </ligand>
</feature>
<dbReference type="Gene3D" id="3.50.50.60">
    <property type="entry name" value="FAD/NAD(P)-binding domain"/>
    <property type="match status" value="2"/>
</dbReference>
<dbReference type="AlphaFoldDB" id="A0A1B7Z1B8"/>
<feature type="domain" description="FAD/NAD(P)-binding" evidence="10">
    <location>
        <begin position="6"/>
        <end position="310"/>
    </location>
</feature>
<dbReference type="EMBL" id="LZFP01000045">
    <property type="protein sequence ID" value="OBR36522.1"/>
    <property type="molecule type" value="Genomic_DNA"/>
</dbReference>
<keyword evidence="5 7" id="KW-0520">NAD</keyword>
<keyword evidence="7" id="KW-0547">Nucleotide-binding</keyword>
<dbReference type="InterPro" id="IPR001100">
    <property type="entry name" value="Pyr_nuc-diS_OxRdtase"/>
</dbReference>
<dbReference type="GO" id="GO:0004148">
    <property type="term" value="F:dihydrolipoyl dehydrogenase (NADH) activity"/>
    <property type="evidence" value="ECO:0007669"/>
    <property type="project" value="TreeGrafter"/>
</dbReference>
<dbReference type="InterPro" id="IPR036188">
    <property type="entry name" value="FAD/NAD-bd_sf"/>
</dbReference>
<feature type="binding site" evidence="7">
    <location>
        <position position="263"/>
    </location>
    <ligand>
        <name>NAD(+)</name>
        <dbReference type="ChEBI" id="CHEBI:57540"/>
    </ligand>
</feature>
<evidence type="ECO:0000256" key="4">
    <source>
        <dbReference type="ARBA" id="ARBA00022827"/>
    </source>
</evidence>
<comment type="similarity">
    <text evidence="1">Belongs to the class-I pyridine nucleotide-disulfide oxidoreductase family.</text>
</comment>
<evidence type="ECO:0000313" key="11">
    <source>
        <dbReference type="EMBL" id="OBR36522.1"/>
    </source>
</evidence>
<dbReference type="PIRSF" id="PIRSF000350">
    <property type="entry name" value="Mercury_reductase_MerA"/>
    <property type="match status" value="1"/>
</dbReference>
<dbReference type="Gene3D" id="3.30.390.30">
    <property type="match status" value="1"/>
</dbReference>
<reference evidence="12" key="1">
    <citation type="submission" date="2016-06" db="EMBL/GenBank/DDBJ databases">
        <authorList>
            <person name="Zhan P."/>
        </authorList>
    </citation>
    <scope>NUCLEOTIDE SEQUENCE [LARGE SCALE GENOMIC DNA]</scope>
    <source>
        <strain evidence="12">T28</strain>
    </source>
</reference>
<dbReference type="InterPro" id="IPR004099">
    <property type="entry name" value="Pyr_nucl-diS_OxRdtase_dimer"/>
</dbReference>
<dbReference type="InterPro" id="IPR016156">
    <property type="entry name" value="FAD/NAD-linked_Rdtase_dimer_sf"/>
</dbReference>
<evidence type="ECO:0000256" key="3">
    <source>
        <dbReference type="ARBA" id="ARBA00022630"/>
    </source>
</evidence>
<evidence type="ECO:0000259" key="10">
    <source>
        <dbReference type="Pfam" id="PF07992"/>
    </source>
</evidence>
<accession>A0A1B7Z1B8</accession>
<dbReference type="PANTHER" id="PTHR22912:SF217">
    <property type="entry name" value="DIHYDROLIPOYL DEHYDROGENASE"/>
    <property type="match status" value="1"/>
</dbReference>
<keyword evidence="12" id="KW-1185">Reference proteome</keyword>
<comment type="cofactor">
    <cofactor evidence="7">
        <name>FAD</name>
        <dbReference type="ChEBI" id="CHEBI:57692"/>
    </cofactor>
    <text evidence="7">Binds 1 FAD per subunit.</text>
</comment>
<name>A0A1B7Z1B8_9FLAO</name>
<dbReference type="SUPFAM" id="SSF51905">
    <property type="entry name" value="FAD/NAD(P)-binding domain"/>
    <property type="match status" value="1"/>
</dbReference>
<dbReference type="InterPro" id="IPR050151">
    <property type="entry name" value="Class-I_Pyr_Nuc-Dis_Oxidored"/>
</dbReference>
<feature type="binding site" evidence="7">
    <location>
        <position position="196"/>
    </location>
    <ligand>
        <name>NAD(+)</name>
        <dbReference type="ChEBI" id="CHEBI:57540"/>
    </ligand>
</feature>
<evidence type="ECO:0000256" key="7">
    <source>
        <dbReference type="PIRSR" id="PIRSR000350-3"/>
    </source>
</evidence>
<evidence type="ECO:0000259" key="9">
    <source>
        <dbReference type="Pfam" id="PF02852"/>
    </source>
</evidence>
<keyword evidence="3" id="KW-0285">Flavoprotein</keyword>
<dbReference type="PRINTS" id="PR00368">
    <property type="entry name" value="FADPNR"/>
</dbReference>
<feature type="binding site" evidence="7">
    <location>
        <begin position="173"/>
        <end position="180"/>
    </location>
    <ligand>
        <name>NAD(+)</name>
        <dbReference type="ChEBI" id="CHEBI:57540"/>
    </ligand>
</feature>
<feature type="binding site" evidence="7">
    <location>
        <position position="52"/>
    </location>
    <ligand>
        <name>FAD</name>
        <dbReference type="ChEBI" id="CHEBI:57692"/>
    </ligand>
</feature>
<dbReference type="Pfam" id="PF02852">
    <property type="entry name" value="Pyr_redox_dim"/>
    <property type="match status" value="1"/>
</dbReference>
<evidence type="ECO:0000256" key="1">
    <source>
        <dbReference type="ARBA" id="ARBA00007532"/>
    </source>
</evidence>
<dbReference type="GO" id="GO:0006103">
    <property type="term" value="P:2-oxoglutarate metabolic process"/>
    <property type="evidence" value="ECO:0007669"/>
    <property type="project" value="TreeGrafter"/>
</dbReference>
<gene>
    <name evidence="11" type="ORF">A9200_08850</name>
</gene>
<dbReference type="InterPro" id="IPR023753">
    <property type="entry name" value="FAD/NAD-binding_dom"/>
</dbReference>
<evidence type="ECO:0000256" key="2">
    <source>
        <dbReference type="ARBA" id="ARBA00016961"/>
    </source>
</evidence>
<protein>
    <recommendedName>
        <fullName evidence="2">Dihydrolipoyl dehydrogenase</fullName>
    </recommendedName>
    <alternativeName>
        <fullName evidence="6">Dihydrolipoamide dehydrogenase</fullName>
    </alternativeName>
</protein>
<dbReference type="SUPFAM" id="SSF55424">
    <property type="entry name" value="FAD/NAD-linked reductases, dimerisation (C-terminal) domain"/>
    <property type="match status" value="1"/>
</dbReference>
<dbReference type="Proteomes" id="UP000092164">
    <property type="component" value="Unassembled WGS sequence"/>
</dbReference>
<keyword evidence="4 7" id="KW-0274">FAD</keyword>
<dbReference type="PRINTS" id="PR00411">
    <property type="entry name" value="PNDRDTASEI"/>
</dbReference>
<dbReference type="OrthoDB" id="9800167at2"/>
<comment type="caution">
    <text evidence="11">The sequence shown here is derived from an EMBL/GenBank/DDBJ whole genome shotgun (WGS) entry which is preliminary data.</text>
</comment>
<evidence type="ECO:0000256" key="5">
    <source>
        <dbReference type="ARBA" id="ARBA00023027"/>
    </source>
</evidence>
<feature type="disulfide bond" description="Redox-active" evidence="8">
    <location>
        <begin position="43"/>
        <end position="48"/>
    </location>
</feature>
<sequence length="449" mass="50188">MKIIEFDILVIGSGIAGQTVAKTCVKEGLTVAIADNREYGGTCANRGCDPKKVLLGPTEIWESAKKLNKEGITSIPKLNWKKLQKFKRKFTQPVPLAREKELSGLGIKLYHQSPKFIDENTLSIEGKTIRAQKIVIATGQVPRKLNFTGSKFLKSSDDFLKLKKLPNKIIIIGAGFVGMELAHMAARAGSKVLVLEVGNRILNDFDKDLSEHLLQVSKQLGIKFNFNVEISKLKKLRKNYVVNYIVDEKKHSQKARLIFNTAGRVPSIDDLNLKKGNVHYSKKGVQVNEYLQNTGNPNVYACGDVSDHSLPLSPLSSVEAVIVSENILHNNRKKIDIAVVPTVAFTIPNLASVGLSEEVAKKRYKNVIVNYQSVPYWYNAKRINLEEYAYKIIINERTKIILGAHILSPYAAETINLFTMAINMELTTDALKSMIFTYPTWANDIKSMI</sequence>
<evidence type="ECO:0000256" key="6">
    <source>
        <dbReference type="ARBA" id="ARBA00031281"/>
    </source>
</evidence>